<gene>
    <name evidence="3" type="ORF">NG54_00330</name>
</gene>
<dbReference type="PROSITE" id="PS51782">
    <property type="entry name" value="LYSM"/>
    <property type="match status" value="1"/>
</dbReference>
<feature type="compositionally biased region" description="Basic and acidic residues" evidence="1">
    <location>
        <begin position="60"/>
        <end position="73"/>
    </location>
</feature>
<feature type="region of interest" description="Disordered" evidence="1">
    <location>
        <begin position="60"/>
        <end position="85"/>
    </location>
</feature>
<protein>
    <recommendedName>
        <fullName evidence="2">LysM domain-containing protein</fullName>
    </recommendedName>
</protein>
<dbReference type="RefSeq" id="WP_035352500.1">
    <property type="nucleotide sequence ID" value="NZ_JAAIWK010000016.1"/>
</dbReference>
<feature type="region of interest" description="Disordered" evidence="1">
    <location>
        <begin position="348"/>
        <end position="389"/>
    </location>
</feature>
<dbReference type="Gene3D" id="3.10.350.10">
    <property type="entry name" value="LysM domain"/>
    <property type="match status" value="1"/>
</dbReference>
<feature type="domain" description="LysM" evidence="2">
    <location>
        <begin position="2"/>
        <end position="47"/>
    </location>
</feature>
<dbReference type="CDD" id="cd00118">
    <property type="entry name" value="LysM"/>
    <property type="match status" value="1"/>
</dbReference>
<dbReference type="InterPro" id="IPR018392">
    <property type="entry name" value="LysM"/>
</dbReference>
<dbReference type="SMART" id="SM00257">
    <property type="entry name" value="LysM"/>
    <property type="match status" value="1"/>
</dbReference>
<name>A0A0A6VJT3_9BACI</name>
<dbReference type="SUPFAM" id="SSF54106">
    <property type="entry name" value="LysM domain"/>
    <property type="match status" value="1"/>
</dbReference>
<reference evidence="3 4" key="1">
    <citation type="submission" date="2014-10" db="EMBL/GenBank/DDBJ databases">
        <title>Draft genome of phytase producing Bacillus ginsengihumi strain M2.11.</title>
        <authorList>
            <person name="Toymentseva A."/>
            <person name="Boulygina E.A."/>
            <person name="Kazakov S.V."/>
            <person name="Kayumov I."/>
            <person name="Suleimanova A.D."/>
            <person name="Mardanova A.M."/>
            <person name="Maria S.N."/>
            <person name="Sergey M.Y."/>
            <person name="Sharipova M.R."/>
        </authorList>
    </citation>
    <scope>NUCLEOTIDE SEQUENCE [LARGE SCALE GENOMIC DNA]</scope>
    <source>
        <strain evidence="3 4">M2.11</strain>
    </source>
</reference>
<dbReference type="Pfam" id="PF01476">
    <property type="entry name" value="LysM"/>
    <property type="match status" value="1"/>
</dbReference>
<dbReference type="EMBL" id="JRUN01000001">
    <property type="protein sequence ID" value="KHD86864.1"/>
    <property type="molecule type" value="Genomic_DNA"/>
</dbReference>
<evidence type="ECO:0000259" key="2">
    <source>
        <dbReference type="PROSITE" id="PS51782"/>
    </source>
</evidence>
<feature type="compositionally biased region" description="Low complexity" evidence="1">
    <location>
        <begin position="348"/>
        <end position="365"/>
    </location>
</feature>
<organism evidence="3 4">
    <name type="scientific">Heyndrickxia ginsengihumi</name>
    <dbReference type="NCBI Taxonomy" id="363870"/>
    <lineage>
        <taxon>Bacteria</taxon>
        <taxon>Bacillati</taxon>
        <taxon>Bacillota</taxon>
        <taxon>Bacilli</taxon>
        <taxon>Bacillales</taxon>
        <taxon>Bacillaceae</taxon>
        <taxon>Heyndrickxia</taxon>
    </lineage>
</organism>
<dbReference type="Proteomes" id="UP000030588">
    <property type="component" value="Unassembled WGS sequence"/>
</dbReference>
<sequence length="389" mass="44136">MKIHIVQKGDTLWKIAKKYGADFNELKKLNAQLSNPDMIMPGMKIKVPTSGGTVKKEFSQGKKEYSHGKKEVPKAVPPFQQMPTPTMPVQKEVIKEKPVKEHVVHQKETIYKPVMPKPVVPEIDINNYYLTNMTEIEQNTQIAPPPPVKHEVPVQPIYYKDECESSSSSGEMYTMPIQEECYEGMYPNFYPPVAPMPMHDCGCGGPAPFPPAFPHHQMPYAGPMQMPFHQAPFPAPMPPVEPMPTYQAPVWQGYNQPVPQHGVWVGEEESSSSSSSSVPFVQHQGEYHHPQQSYVPQQMPMTGFSQHPQGFAGNPDGAGQYVPQYGMQQPYQAQAPYQNMYGQPVEQQQPQMMPQQMQPQQMQQPYGYGTQTYRHPYQPNPYYQAPEED</sequence>
<evidence type="ECO:0000313" key="3">
    <source>
        <dbReference type="EMBL" id="KHD86864.1"/>
    </source>
</evidence>
<proteinExistence type="predicted"/>
<dbReference type="AlphaFoldDB" id="A0A0A6VJT3"/>
<accession>A0A0A6VJT3</accession>
<dbReference type="InterPro" id="IPR014248">
    <property type="entry name" value="Spore_coat_assembly_SafA"/>
</dbReference>
<dbReference type="NCBIfam" id="TIGR02899">
    <property type="entry name" value="spore_safA"/>
    <property type="match status" value="1"/>
</dbReference>
<evidence type="ECO:0000256" key="1">
    <source>
        <dbReference type="SAM" id="MobiDB-lite"/>
    </source>
</evidence>
<comment type="caution">
    <text evidence="3">The sequence shown here is derived from an EMBL/GenBank/DDBJ whole genome shotgun (WGS) entry which is preliminary data.</text>
</comment>
<dbReference type="InterPro" id="IPR036779">
    <property type="entry name" value="LysM_dom_sf"/>
</dbReference>
<dbReference type="STRING" id="363870.NG54_00330"/>
<evidence type="ECO:0000313" key="4">
    <source>
        <dbReference type="Proteomes" id="UP000030588"/>
    </source>
</evidence>